<dbReference type="GeneID" id="4846647"/>
<dbReference type="Proteomes" id="UP001156196">
    <property type="component" value="Chromosome"/>
</dbReference>
<feature type="transmembrane region" description="Helical" evidence="1">
    <location>
        <begin position="106"/>
        <end position="125"/>
    </location>
</feature>
<organism evidence="2 3">
    <name type="scientific">Methanoculleus submarinus</name>
    <dbReference type="NCBI Taxonomy" id="204050"/>
    <lineage>
        <taxon>Archaea</taxon>
        <taxon>Methanobacteriati</taxon>
        <taxon>Methanobacteriota</taxon>
        <taxon>Stenosarchaea group</taxon>
        <taxon>Methanomicrobia</taxon>
        <taxon>Methanomicrobiales</taxon>
        <taxon>Methanomicrobiaceae</taxon>
        <taxon>Methanoculleus</taxon>
    </lineage>
</organism>
<name>A0AAX3E7S0_9EURY</name>
<dbReference type="KEGG" id="msum:OH143_10135"/>
<evidence type="ECO:0000313" key="2">
    <source>
        <dbReference type="EMBL" id="UYU18053.1"/>
    </source>
</evidence>
<gene>
    <name evidence="2" type="ORF">OH143_10135</name>
</gene>
<evidence type="ECO:0000313" key="3">
    <source>
        <dbReference type="Proteomes" id="UP001156196"/>
    </source>
</evidence>
<accession>A0AAX3E7S0</accession>
<dbReference type="RefSeq" id="WP_011843525.1">
    <property type="nucleotide sequence ID" value="NZ_CP109831.1"/>
</dbReference>
<dbReference type="GeneID" id="76731253"/>
<feature type="transmembrane region" description="Helical" evidence="1">
    <location>
        <begin position="34"/>
        <end position="51"/>
    </location>
</feature>
<protein>
    <submittedName>
        <fullName evidence="2">Uncharacterized protein</fullName>
    </submittedName>
</protein>
<keyword evidence="1" id="KW-1133">Transmembrane helix</keyword>
<dbReference type="EMBL" id="CP109831">
    <property type="protein sequence ID" value="UYU18053.1"/>
    <property type="molecule type" value="Genomic_DNA"/>
</dbReference>
<keyword evidence="1" id="KW-0472">Membrane</keyword>
<feature type="transmembrane region" description="Helical" evidence="1">
    <location>
        <begin position="81"/>
        <end position="99"/>
    </location>
</feature>
<sequence>MELDRGSAAIVVAIVGTGGIAVAGLIALGQTARGVFAAALLAILIVAWIGTRRVREREIVLLALGEMVVLSAGVAGPAYAALLQLLVLGLIAREAGVLGDRRQTKHFMLFAVIASAGTALLLIPAHALVPFLAVIVAGVVSYLTIQVSEYVQMRTPGGRA</sequence>
<keyword evidence="3" id="KW-1185">Reference proteome</keyword>
<evidence type="ECO:0000256" key="1">
    <source>
        <dbReference type="SAM" id="Phobius"/>
    </source>
</evidence>
<keyword evidence="1" id="KW-0812">Transmembrane</keyword>
<dbReference type="AlphaFoldDB" id="A0AAX3E7S0"/>
<feature type="transmembrane region" description="Helical" evidence="1">
    <location>
        <begin position="7"/>
        <end position="28"/>
    </location>
</feature>
<feature type="transmembrane region" description="Helical" evidence="1">
    <location>
        <begin position="131"/>
        <end position="151"/>
    </location>
</feature>
<reference evidence="2" key="1">
    <citation type="submission" date="2022-10" db="EMBL/GenBank/DDBJ databases">
        <title>Complete genome of Methanoculleus submarinus DSM 15122.</title>
        <authorList>
            <person name="Chen S.-C."/>
            <person name="Lai S.-J."/>
            <person name="You Y.-T."/>
        </authorList>
    </citation>
    <scope>NUCLEOTIDE SEQUENCE</scope>
    <source>
        <strain evidence="2">DSM 15122</strain>
    </source>
</reference>
<proteinExistence type="predicted"/>